<reference evidence="1" key="2">
    <citation type="journal article" date="2015" name="Fish Shellfish Immunol.">
        <title>Early steps in the European eel (Anguilla anguilla)-Vibrio vulnificus interaction in the gills: Role of the RtxA13 toxin.</title>
        <authorList>
            <person name="Callol A."/>
            <person name="Pajuelo D."/>
            <person name="Ebbesson L."/>
            <person name="Teles M."/>
            <person name="MacKenzie S."/>
            <person name="Amaro C."/>
        </authorList>
    </citation>
    <scope>NUCLEOTIDE SEQUENCE</scope>
</reference>
<dbReference type="AlphaFoldDB" id="A0A0E9X3X2"/>
<dbReference type="EMBL" id="GBXM01011396">
    <property type="protein sequence ID" value="JAH97181.1"/>
    <property type="molecule type" value="Transcribed_RNA"/>
</dbReference>
<accession>A0A0E9X3X2</accession>
<protein>
    <submittedName>
        <fullName evidence="1">Uncharacterized protein</fullName>
    </submittedName>
</protein>
<evidence type="ECO:0000313" key="1">
    <source>
        <dbReference type="EMBL" id="JAH97181.1"/>
    </source>
</evidence>
<reference evidence="1" key="1">
    <citation type="submission" date="2014-11" db="EMBL/GenBank/DDBJ databases">
        <authorList>
            <person name="Amaro Gonzalez C."/>
        </authorList>
    </citation>
    <scope>NUCLEOTIDE SEQUENCE</scope>
</reference>
<name>A0A0E9X3X2_ANGAN</name>
<organism evidence="1">
    <name type="scientific">Anguilla anguilla</name>
    <name type="common">European freshwater eel</name>
    <name type="synonym">Muraena anguilla</name>
    <dbReference type="NCBI Taxonomy" id="7936"/>
    <lineage>
        <taxon>Eukaryota</taxon>
        <taxon>Metazoa</taxon>
        <taxon>Chordata</taxon>
        <taxon>Craniata</taxon>
        <taxon>Vertebrata</taxon>
        <taxon>Euteleostomi</taxon>
        <taxon>Actinopterygii</taxon>
        <taxon>Neopterygii</taxon>
        <taxon>Teleostei</taxon>
        <taxon>Anguilliformes</taxon>
        <taxon>Anguillidae</taxon>
        <taxon>Anguilla</taxon>
    </lineage>
</organism>
<proteinExistence type="predicted"/>
<sequence length="61" mass="7134">MNSFLNSWIAFVVGMNICIHRGFPGSNLSTTIYRFNNFFLSFLSEFFPLKCLYTCKKRPLT</sequence>